<keyword evidence="1" id="KW-0472">Membrane</keyword>
<proteinExistence type="predicted"/>
<comment type="caution">
    <text evidence="2">The sequence shown here is derived from an EMBL/GenBank/DDBJ whole genome shotgun (WGS) entry which is preliminary data.</text>
</comment>
<keyword evidence="1" id="KW-1133">Transmembrane helix</keyword>
<evidence type="ECO:0000313" key="3">
    <source>
        <dbReference type="Proteomes" id="UP000295244"/>
    </source>
</evidence>
<dbReference type="EMBL" id="SKBU01000015">
    <property type="protein sequence ID" value="TCJ16841.1"/>
    <property type="molecule type" value="Genomic_DNA"/>
</dbReference>
<dbReference type="AlphaFoldDB" id="A0A4R1BHY5"/>
<evidence type="ECO:0000313" key="2">
    <source>
        <dbReference type="EMBL" id="TCJ16841.1"/>
    </source>
</evidence>
<name>A0A4R1BHY5_9ACTN</name>
<dbReference type="Proteomes" id="UP000295244">
    <property type="component" value="Unassembled WGS sequence"/>
</dbReference>
<protein>
    <submittedName>
        <fullName evidence="2">Uncharacterized protein</fullName>
    </submittedName>
</protein>
<gene>
    <name evidence="2" type="ORF">E0L93_08985</name>
</gene>
<accession>A0A4R1BHY5</accession>
<sequence length="68" mass="7466">MDDAVKQRLITLLAAGIAYALSHFVVSRFVDIPERRGLRDDVLEALIKGGTSALSTVLAAVIVRRIFR</sequence>
<evidence type="ECO:0000256" key="1">
    <source>
        <dbReference type="SAM" id="Phobius"/>
    </source>
</evidence>
<organism evidence="2 3">
    <name type="scientific">Rubrobacter taiwanensis</name>
    <dbReference type="NCBI Taxonomy" id="185139"/>
    <lineage>
        <taxon>Bacteria</taxon>
        <taxon>Bacillati</taxon>
        <taxon>Actinomycetota</taxon>
        <taxon>Rubrobacteria</taxon>
        <taxon>Rubrobacterales</taxon>
        <taxon>Rubrobacteraceae</taxon>
        <taxon>Rubrobacter</taxon>
    </lineage>
</organism>
<dbReference type="OrthoDB" id="5244435at2"/>
<reference evidence="2 3" key="1">
    <citation type="submission" date="2019-03" db="EMBL/GenBank/DDBJ databases">
        <title>Whole genome sequence of a novel Rubrobacter taiwanensis strain, isolated from Yellowstone National Park.</title>
        <authorList>
            <person name="Freed S."/>
            <person name="Ramaley R.F."/>
            <person name="Kyndt J.A."/>
        </authorList>
    </citation>
    <scope>NUCLEOTIDE SEQUENCE [LARGE SCALE GENOMIC DNA]</scope>
    <source>
        <strain evidence="2 3">Yellowstone</strain>
    </source>
</reference>
<keyword evidence="3" id="KW-1185">Reference proteome</keyword>
<feature type="transmembrane region" description="Helical" evidence="1">
    <location>
        <begin position="9"/>
        <end position="26"/>
    </location>
</feature>
<dbReference type="RefSeq" id="WP_132691077.1">
    <property type="nucleotide sequence ID" value="NZ_SKBU01000015.1"/>
</dbReference>
<keyword evidence="1" id="KW-0812">Transmembrane</keyword>
<feature type="transmembrane region" description="Helical" evidence="1">
    <location>
        <begin position="46"/>
        <end position="67"/>
    </location>
</feature>